<keyword evidence="2" id="KW-1133">Transmembrane helix</keyword>
<proteinExistence type="predicted"/>
<evidence type="ECO:0000313" key="5">
    <source>
        <dbReference type="Proteomes" id="UP000663841"/>
    </source>
</evidence>
<protein>
    <recommendedName>
        <fullName evidence="3">DUF7598 domain-containing protein</fullName>
    </recommendedName>
</protein>
<comment type="caution">
    <text evidence="4">The sequence shown here is derived from an EMBL/GenBank/DDBJ whole genome shotgun (WGS) entry which is preliminary data.</text>
</comment>
<reference evidence="4" key="1">
    <citation type="submission" date="2021-01" db="EMBL/GenBank/DDBJ databases">
        <authorList>
            <person name="Kaushik A."/>
        </authorList>
    </citation>
    <scope>NUCLEOTIDE SEQUENCE</scope>
    <source>
        <strain evidence="4">AG3-T5</strain>
    </source>
</reference>
<organism evidence="4 5">
    <name type="scientific">Rhizoctonia solani</name>
    <dbReference type="NCBI Taxonomy" id="456999"/>
    <lineage>
        <taxon>Eukaryota</taxon>
        <taxon>Fungi</taxon>
        <taxon>Dikarya</taxon>
        <taxon>Basidiomycota</taxon>
        <taxon>Agaricomycotina</taxon>
        <taxon>Agaricomycetes</taxon>
        <taxon>Cantharellales</taxon>
        <taxon>Ceratobasidiaceae</taxon>
        <taxon>Rhizoctonia</taxon>
    </lineage>
</organism>
<dbReference type="EMBL" id="CAJMWW010000002">
    <property type="protein sequence ID" value="CAE6394709.1"/>
    <property type="molecule type" value="Genomic_DNA"/>
</dbReference>
<name>A0A8H2WMG9_9AGAM</name>
<keyword evidence="2" id="KW-0812">Transmembrane</keyword>
<dbReference type="AlphaFoldDB" id="A0A8H2WMG9"/>
<feature type="transmembrane region" description="Helical" evidence="2">
    <location>
        <begin position="12"/>
        <end position="36"/>
    </location>
</feature>
<accession>A0A8H2WMG9</accession>
<evidence type="ECO:0000256" key="2">
    <source>
        <dbReference type="SAM" id="Phobius"/>
    </source>
</evidence>
<feature type="domain" description="DUF7598" evidence="3">
    <location>
        <begin position="81"/>
        <end position="139"/>
    </location>
</feature>
<evidence type="ECO:0000259" key="3">
    <source>
        <dbReference type="Pfam" id="PF24535"/>
    </source>
</evidence>
<feature type="compositionally biased region" description="Polar residues" evidence="1">
    <location>
        <begin position="206"/>
        <end position="217"/>
    </location>
</feature>
<sequence>MLLFGIHPLWFGLNLVRALSIATLALVIAVNIVVMIRDANSICREMNTRTGLEASESNNKPSIARTYIPSSTVPLQPGGPFFAILSRLLIDCQCLILILAELEWPKELFTKFLPILGPGHGVGILGTMQVLLSAVILSHHIPKFVLVPGLLLFGIGSLNITLGLIFRNNIHLHRARATDGLNDNHSEDTRLFNRRTSFRPGGERPVTQSSAVRSTIPTDLEKPPSYRSKGDRYGYSEMPVYYGRSPQQWVEKGGESIPFPEQARSKY</sequence>
<feature type="transmembrane region" description="Helical" evidence="2">
    <location>
        <begin position="112"/>
        <end position="138"/>
    </location>
</feature>
<dbReference type="Proteomes" id="UP000663841">
    <property type="component" value="Unassembled WGS sequence"/>
</dbReference>
<evidence type="ECO:0000256" key="1">
    <source>
        <dbReference type="SAM" id="MobiDB-lite"/>
    </source>
</evidence>
<gene>
    <name evidence="4" type="ORF">RDB_LOCUS832</name>
</gene>
<evidence type="ECO:0000313" key="4">
    <source>
        <dbReference type="EMBL" id="CAE6394709.1"/>
    </source>
</evidence>
<keyword evidence="2" id="KW-0472">Membrane</keyword>
<dbReference type="InterPro" id="IPR056019">
    <property type="entry name" value="DUF7598"/>
</dbReference>
<feature type="transmembrane region" description="Helical" evidence="2">
    <location>
        <begin position="144"/>
        <end position="166"/>
    </location>
</feature>
<feature type="region of interest" description="Disordered" evidence="1">
    <location>
        <begin position="193"/>
        <end position="231"/>
    </location>
</feature>
<dbReference type="Pfam" id="PF24535">
    <property type="entry name" value="DUF7598"/>
    <property type="match status" value="1"/>
</dbReference>
<feature type="compositionally biased region" description="Basic and acidic residues" evidence="1">
    <location>
        <begin position="219"/>
        <end position="231"/>
    </location>
</feature>